<comment type="cofactor">
    <cofactor evidence="1">
        <name>Zn(2+)</name>
        <dbReference type="ChEBI" id="CHEBI:29105"/>
    </cofactor>
</comment>
<dbReference type="Proteomes" id="UP000554004">
    <property type="component" value="Unassembled WGS sequence"/>
</dbReference>
<keyword evidence="6" id="KW-0378">Hydrolase</keyword>
<keyword evidence="4" id="KW-0479">Metal-binding</keyword>
<dbReference type="Gene3D" id="3.40.390.30">
    <property type="entry name" value="Metalloproteases ('zincins'), catalytic domain"/>
    <property type="match status" value="1"/>
</dbReference>
<dbReference type="AlphaFoldDB" id="A0A847ETM5"/>
<dbReference type="HAMAP" id="MF_00009">
    <property type="entry name" value="Endoribonucl_YbeY"/>
    <property type="match status" value="1"/>
</dbReference>
<dbReference type="SUPFAM" id="SSF55486">
    <property type="entry name" value="Metalloproteases ('zincins'), catalytic domain"/>
    <property type="match status" value="1"/>
</dbReference>
<evidence type="ECO:0000313" key="8">
    <source>
        <dbReference type="EMBL" id="NLE31140.1"/>
    </source>
</evidence>
<protein>
    <submittedName>
        <fullName evidence="8">rRNA maturation RNase YbeY</fullName>
    </submittedName>
</protein>
<comment type="caution">
    <text evidence="8">The sequence shown here is derived from an EMBL/GenBank/DDBJ whole genome shotgun (WGS) entry which is preliminary data.</text>
</comment>
<gene>
    <name evidence="8" type="primary">ybeY</name>
    <name evidence="8" type="ORF">GX618_02610</name>
</gene>
<evidence type="ECO:0000313" key="9">
    <source>
        <dbReference type="Proteomes" id="UP000554004"/>
    </source>
</evidence>
<keyword evidence="3" id="KW-0540">Nuclease</keyword>
<dbReference type="GO" id="GO:0004519">
    <property type="term" value="F:endonuclease activity"/>
    <property type="evidence" value="ECO:0007669"/>
    <property type="project" value="UniProtKB-KW"/>
</dbReference>
<dbReference type="GO" id="GO:0046872">
    <property type="term" value="F:metal ion binding"/>
    <property type="evidence" value="ECO:0007669"/>
    <property type="project" value="UniProtKB-KW"/>
</dbReference>
<proteinExistence type="inferred from homology"/>
<accession>A0A847ETM5</accession>
<dbReference type="InterPro" id="IPR002036">
    <property type="entry name" value="YbeY"/>
</dbReference>
<comment type="similarity">
    <text evidence="2">Belongs to the endoribonuclease YbeY family.</text>
</comment>
<dbReference type="NCBIfam" id="TIGR00043">
    <property type="entry name" value="rRNA maturation RNase YbeY"/>
    <property type="match status" value="1"/>
</dbReference>
<dbReference type="PANTHER" id="PTHR46986">
    <property type="entry name" value="ENDORIBONUCLEASE YBEY, CHLOROPLASTIC"/>
    <property type="match status" value="1"/>
</dbReference>
<sequence length="119" mass="13999">GGYFEVFKGYNLENINTVFVDNKYIQKLNKEYRGVNTPTDVLSFKLDDSRNDGEIYISGEYVYKSYKGKKFVEEILRLIIHGTLHILGYDHLDSLDANPNEEMFKLQEKLLLKYIQKCF</sequence>
<name>A0A847ETM5_9BACT</name>
<dbReference type="Pfam" id="PF02130">
    <property type="entry name" value="YbeY"/>
    <property type="match status" value="1"/>
</dbReference>
<dbReference type="PROSITE" id="PS01306">
    <property type="entry name" value="UPF0054"/>
    <property type="match status" value="1"/>
</dbReference>
<evidence type="ECO:0000256" key="5">
    <source>
        <dbReference type="ARBA" id="ARBA00022759"/>
    </source>
</evidence>
<dbReference type="GO" id="GO:0004222">
    <property type="term" value="F:metalloendopeptidase activity"/>
    <property type="evidence" value="ECO:0007669"/>
    <property type="project" value="InterPro"/>
</dbReference>
<feature type="non-terminal residue" evidence="8">
    <location>
        <position position="1"/>
    </location>
</feature>
<keyword evidence="5" id="KW-0255">Endonuclease</keyword>
<evidence type="ECO:0000256" key="4">
    <source>
        <dbReference type="ARBA" id="ARBA00022723"/>
    </source>
</evidence>
<dbReference type="EMBL" id="JAAZAL010000098">
    <property type="protein sequence ID" value="NLE31140.1"/>
    <property type="molecule type" value="Genomic_DNA"/>
</dbReference>
<dbReference type="InterPro" id="IPR020549">
    <property type="entry name" value="YbeY_CS"/>
</dbReference>
<evidence type="ECO:0000256" key="3">
    <source>
        <dbReference type="ARBA" id="ARBA00022722"/>
    </source>
</evidence>
<keyword evidence="7" id="KW-0862">Zinc</keyword>
<dbReference type="InterPro" id="IPR023091">
    <property type="entry name" value="MetalPrtase_cat_dom_sf_prd"/>
</dbReference>
<evidence type="ECO:0000256" key="1">
    <source>
        <dbReference type="ARBA" id="ARBA00001947"/>
    </source>
</evidence>
<organism evidence="8 9">
    <name type="scientific">Candidatus Dojkabacteria bacterium</name>
    <dbReference type="NCBI Taxonomy" id="2099670"/>
    <lineage>
        <taxon>Bacteria</taxon>
        <taxon>Candidatus Dojkabacteria</taxon>
    </lineage>
</organism>
<dbReference type="PANTHER" id="PTHR46986:SF1">
    <property type="entry name" value="ENDORIBONUCLEASE YBEY, CHLOROPLASTIC"/>
    <property type="match status" value="1"/>
</dbReference>
<evidence type="ECO:0000256" key="6">
    <source>
        <dbReference type="ARBA" id="ARBA00022801"/>
    </source>
</evidence>
<evidence type="ECO:0000256" key="2">
    <source>
        <dbReference type="ARBA" id="ARBA00010875"/>
    </source>
</evidence>
<dbReference type="GO" id="GO:0006364">
    <property type="term" value="P:rRNA processing"/>
    <property type="evidence" value="ECO:0007669"/>
    <property type="project" value="InterPro"/>
</dbReference>
<evidence type="ECO:0000256" key="7">
    <source>
        <dbReference type="ARBA" id="ARBA00022833"/>
    </source>
</evidence>
<reference evidence="8 9" key="1">
    <citation type="journal article" date="2020" name="Biotechnol. Biofuels">
        <title>New insights from the biogas microbiome by comprehensive genome-resolved metagenomics of nearly 1600 species originating from multiple anaerobic digesters.</title>
        <authorList>
            <person name="Campanaro S."/>
            <person name="Treu L."/>
            <person name="Rodriguez-R L.M."/>
            <person name="Kovalovszki A."/>
            <person name="Ziels R.M."/>
            <person name="Maus I."/>
            <person name="Zhu X."/>
            <person name="Kougias P.G."/>
            <person name="Basile A."/>
            <person name="Luo G."/>
            <person name="Schluter A."/>
            <person name="Konstantinidis K.T."/>
            <person name="Angelidaki I."/>
        </authorList>
    </citation>
    <scope>NUCLEOTIDE SEQUENCE [LARGE SCALE GENOMIC DNA]</scope>
    <source>
        <strain evidence="8">AS06rmzACSIP_421</strain>
    </source>
</reference>